<dbReference type="InterPro" id="IPR009915">
    <property type="entry name" value="NnrU_dom"/>
</dbReference>
<dbReference type="GO" id="GO:0016020">
    <property type="term" value="C:membrane"/>
    <property type="evidence" value="ECO:0007669"/>
    <property type="project" value="UniProtKB-SubCell"/>
</dbReference>
<keyword evidence="8" id="KW-1185">Reference proteome</keyword>
<dbReference type="AlphaFoldDB" id="A0A916WCQ1"/>
<evidence type="ECO:0000313" key="7">
    <source>
        <dbReference type="EMBL" id="GGA89200.1"/>
    </source>
</evidence>
<evidence type="ECO:0000256" key="1">
    <source>
        <dbReference type="ARBA" id="ARBA00004141"/>
    </source>
</evidence>
<evidence type="ECO:0000256" key="4">
    <source>
        <dbReference type="ARBA" id="ARBA00023136"/>
    </source>
</evidence>
<feature type="transmembrane region" description="Helical" evidence="5">
    <location>
        <begin position="113"/>
        <end position="139"/>
    </location>
</feature>
<feature type="transmembrane region" description="Helical" evidence="5">
    <location>
        <begin position="160"/>
        <end position="181"/>
    </location>
</feature>
<proteinExistence type="predicted"/>
<protein>
    <recommendedName>
        <fullName evidence="6">NnrU domain-containing protein</fullName>
    </recommendedName>
</protein>
<feature type="transmembrane region" description="Helical" evidence="5">
    <location>
        <begin position="40"/>
        <end position="60"/>
    </location>
</feature>
<name>A0A916WCQ1_9BURK</name>
<comment type="subcellular location">
    <subcellularLocation>
        <location evidence="1">Membrane</location>
        <topology evidence="1">Multi-pass membrane protein</topology>
    </subcellularLocation>
</comment>
<evidence type="ECO:0000313" key="8">
    <source>
        <dbReference type="Proteomes" id="UP000620596"/>
    </source>
</evidence>
<dbReference type="RefSeq" id="WP_188706727.1">
    <property type="nucleotide sequence ID" value="NZ_BMIG01000002.1"/>
</dbReference>
<keyword evidence="2 5" id="KW-0812">Transmembrane</keyword>
<gene>
    <name evidence="7" type="ORF">GCM10011496_07490</name>
</gene>
<organism evidence="7 8">
    <name type="scientific">Polaromonas eurypsychrophila</name>
    <dbReference type="NCBI Taxonomy" id="1614635"/>
    <lineage>
        <taxon>Bacteria</taxon>
        <taxon>Pseudomonadati</taxon>
        <taxon>Pseudomonadota</taxon>
        <taxon>Betaproteobacteria</taxon>
        <taxon>Burkholderiales</taxon>
        <taxon>Comamonadaceae</taxon>
        <taxon>Polaromonas</taxon>
    </lineage>
</organism>
<evidence type="ECO:0000256" key="2">
    <source>
        <dbReference type="ARBA" id="ARBA00022692"/>
    </source>
</evidence>
<evidence type="ECO:0000256" key="5">
    <source>
        <dbReference type="SAM" id="Phobius"/>
    </source>
</evidence>
<reference evidence="7" key="2">
    <citation type="submission" date="2020-09" db="EMBL/GenBank/DDBJ databases">
        <authorList>
            <person name="Sun Q."/>
            <person name="Zhou Y."/>
        </authorList>
    </citation>
    <scope>NUCLEOTIDE SEQUENCE</scope>
    <source>
        <strain evidence="7">CGMCC 1.15322</strain>
    </source>
</reference>
<evidence type="ECO:0000256" key="3">
    <source>
        <dbReference type="ARBA" id="ARBA00022989"/>
    </source>
</evidence>
<sequence length="192" mass="20710">MLVLLLGLLVFLGVHSIRIVTDGWRTATLARIGERAWKGVFALLSVVGFVLIVWGFSLARQQPVQLWMPPRGMRHLAALLTLIAFVLLAATYVPRNAIKARLHHPMVLSVKVWALAHLLANGNLAHVVLFGTFLVWAALSFRAARARDRVAGTVYPAGTAAGTGITLVVGVAGWALFAFWAHGALIGIRPIG</sequence>
<dbReference type="Proteomes" id="UP000620596">
    <property type="component" value="Unassembled WGS sequence"/>
</dbReference>
<evidence type="ECO:0000259" key="6">
    <source>
        <dbReference type="Pfam" id="PF07298"/>
    </source>
</evidence>
<accession>A0A916WCQ1</accession>
<dbReference type="Pfam" id="PF07298">
    <property type="entry name" value="NnrU"/>
    <property type="match status" value="1"/>
</dbReference>
<reference evidence="7" key="1">
    <citation type="journal article" date="2014" name="Int. J. Syst. Evol. Microbiol.">
        <title>Complete genome sequence of Corynebacterium casei LMG S-19264T (=DSM 44701T), isolated from a smear-ripened cheese.</title>
        <authorList>
            <consortium name="US DOE Joint Genome Institute (JGI-PGF)"/>
            <person name="Walter F."/>
            <person name="Albersmeier A."/>
            <person name="Kalinowski J."/>
            <person name="Ruckert C."/>
        </authorList>
    </citation>
    <scope>NUCLEOTIDE SEQUENCE</scope>
    <source>
        <strain evidence="7">CGMCC 1.15322</strain>
    </source>
</reference>
<keyword evidence="4 5" id="KW-0472">Membrane</keyword>
<keyword evidence="3 5" id="KW-1133">Transmembrane helix</keyword>
<feature type="domain" description="NnrU" evidence="6">
    <location>
        <begin position="3"/>
        <end position="190"/>
    </location>
</feature>
<comment type="caution">
    <text evidence="7">The sequence shown here is derived from an EMBL/GenBank/DDBJ whole genome shotgun (WGS) entry which is preliminary data.</text>
</comment>
<feature type="transmembrane region" description="Helical" evidence="5">
    <location>
        <begin position="72"/>
        <end position="93"/>
    </location>
</feature>
<dbReference type="EMBL" id="BMIG01000002">
    <property type="protein sequence ID" value="GGA89200.1"/>
    <property type="molecule type" value="Genomic_DNA"/>
</dbReference>